<organism evidence="2 3">
    <name type="scientific">Neosynechococcus sphagnicola sy1</name>
    <dbReference type="NCBI Taxonomy" id="1497020"/>
    <lineage>
        <taxon>Bacteria</taxon>
        <taxon>Bacillati</taxon>
        <taxon>Cyanobacteriota</taxon>
        <taxon>Cyanophyceae</taxon>
        <taxon>Neosynechococcales</taxon>
        <taxon>Neosynechococcaceae</taxon>
        <taxon>Neosynechococcus</taxon>
    </lineage>
</organism>
<dbReference type="RefSeq" id="WP_036534036.1">
    <property type="nucleotide sequence ID" value="NZ_JJML01000028.1"/>
</dbReference>
<evidence type="ECO:0000313" key="2">
    <source>
        <dbReference type="EMBL" id="KGF72381.1"/>
    </source>
</evidence>
<sequence>MSPLDDVTLIRKFVQGDTTLLGNQNLRVETAFDASQLIAKRGGIVATLKTEQGRTVLVRQSSEYWALLHQVLCDSSLVPTSPAAQKGFILYEELPIPDGYEVNYMEAVNLWKAWWTYKRKAGLRYALNMNLLVLVRNTWYPVQNIEMNPGTLFIKTWAAELCVQGKDYLVWLSPVQETQKTELTNPKIGEVQLDSENSYSESTASGIGAPLSVPQPPPFLSKPHPEVAADEMPTMIQAIHWPPPPPAVAEESLSYNYHELREPSVLPPHEYKPRFQKSYGAQEPVIDQADFPVAPEQLSAAVPSPTILPAAPPLPEPYINAAPHQEPNPYLPQTPGNDDDLGIQEEYPGTPPGYYNPEFYYPSAPAPAPAQGDMSSVLRFNQGRLYIMTAIGEVVVEGTDIKFWLDRPAPTYPPMPDVFKGK</sequence>
<reference evidence="2 3" key="1">
    <citation type="journal article" date="2014" name="Mol. Ecol.">
        <title>Evolution of Synechococcus.</title>
        <authorList>
            <person name="Dvorak P."/>
            <person name="Casamatta D."/>
            <person name="Hasler P."/>
            <person name="Poulickova A."/>
            <person name="Ondrej V."/>
            <person name="Sanges R."/>
        </authorList>
    </citation>
    <scope>NUCLEOTIDE SEQUENCE [LARGE SCALE GENOMIC DNA]</scope>
    <source>
        <strain evidence="2 3">CAUP A 1101</strain>
    </source>
</reference>
<dbReference type="OrthoDB" id="564985at2"/>
<protein>
    <submittedName>
        <fullName evidence="2">Uncharacterized protein</fullName>
    </submittedName>
</protein>
<gene>
    <name evidence="2" type="ORF">DO97_09235</name>
</gene>
<name>A0A098TJL2_9CYAN</name>
<feature type="region of interest" description="Disordered" evidence="1">
    <location>
        <begin position="199"/>
        <end position="225"/>
    </location>
</feature>
<accession>A0A098TJL2</accession>
<dbReference type="Proteomes" id="UP000030170">
    <property type="component" value="Unassembled WGS sequence"/>
</dbReference>
<comment type="caution">
    <text evidence="2">The sequence shown here is derived from an EMBL/GenBank/DDBJ whole genome shotgun (WGS) entry which is preliminary data.</text>
</comment>
<dbReference type="EMBL" id="JJML01000028">
    <property type="protein sequence ID" value="KGF72381.1"/>
    <property type="molecule type" value="Genomic_DNA"/>
</dbReference>
<evidence type="ECO:0000256" key="1">
    <source>
        <dbReference type="SAM" id="MobiDB-lite"/>
    </source>
</evidence>
<evidence type="ECO:0000313" key="3">
    <source>
        <dbReference type="Proteomes" id="UP000030170"/>
    </source>
</evidence>
<dbReference type="AlphaFoldDB" id="A0A098TJL2"/>
<proteinExistence type="predicted"/>
<keyword evidence="3" id="KW-1185">Reference proteome</keyword>